<proteinExistence type="predicted"/>
<evidence type="ECO:0008006" key="3">
    <source>
        <dbReference type="Google" id="ProtNLM"/>
    </source>
</evidence>
<dbReference type="Proteomes" id="UP000032487">
    <property type="component" value="Unassembled WGS sequence"/>
</dbReference>
<comment type="caution">
    <text evidence="1">The sequence shown here is derived from an EMBL/GenBank/DDBJ whole genome shotgun (WGS) entry which is preliminary data.</text>
</comment>
<dbReference type="EMBL" id="JYHV01000029">
    <property type="protein sequence ID" value="KJH80348.1"/>
    <property type="molecule type" value="Genomic_DNA"/>
</dbReference>
<accession>A0A0D9AH93</accession>
<dbReference type="Gene3D" id="3.60.15.10">
    <property type="entry name" value="Ribonuclease Z/Hydroxyacylglutathione hydrolase-like"/>
    <property type="match status" value="1"/>
</dbReference>
<organism evidence="1 2">
    <name type="scientific">Stutzerimonas stutzeri</name>
    <name type="common">Pseudomonas stutzeri</name>
    <dbReference type="NCBI Taxonomy" id="316"/>
    <lineage>
        <taxon>Bacteria</taxon>
        <taxon>Pseudomonadati</taxon>
        <taxon>Pseudomonadota</taxon>
        <taxon>Gammaproteobacteria</taxon>
        <taxon>Pseudomonadales</taxon>
        <taxon>Pseudomonadaceae</taxon>
        <taxon>Stutzerimonas</taxon>
    </lineage>
</organism>
<dbReference type="InterPro" id="IPR052159">
    <property type="entry name" value="Competence_DNA_uptake"/>
</dbReference>
<evidence type="ECO:0000313" key="2">
    <source>
        <dbReference type="Proteomes" id="UP000032487"/>
    </source>
</evidence>
<dbReference type="RefSeq" id="WP_045162972.1">
    <property type="nucleotide sequence ID" value="NZ_JYHV01000029.1"/>
</dbReference>
<dbReference type="OrthoDB" id="9815072at2"/>
<name>A0A0D9AH93_STUST</name>
<dbReference type="SUPFAM" id="SSF56281">
    <property type="entry name" value="Metallo-hydrolase/oxidoreductase"/>
    <property type="match status" value="1"/>
</dbReference>
<dbReference type="AlphaFoldDB" id="A0A0D9AH93"/>
<gene>
    <name evidence="1" type="ORF">UF78_14760</name>
</gene>
<dbReference type="InterPro" id="IPR036866">
    <property type="entry name" value="RibonucZ/Hydroxyglut_hydro"/>
</dbReference>
<dbReference type="PATRIC" id="fig|316.101.peg.3706"/>
<dbReference type="PANTHER" id="PTHR30619:SF1">
    <property type="entry name" value="RECOMBINATION PROTEIN 2"/>
    <property type="match status" value="1"/>
</dbReference>
<dbReference type="PANTHER" id="PTHR30619">
    <property type="entry name" value="DNA INTERNALIZATION/COMPETENCE PROTEIN COMEC/REC2"/>
    <property type="match status" value="1"/>
</dbReference>
<reference evidence="1 2" key="1">
    <citation type="submission" date="2015-02" db="EMBL/GenBank/DDBJ databases">
        <title>Draft genome sequence of Pseudomonas stutzeri NT0128 isolated from wheat (Triticum turgidum) rhizosphere.</title>
        <authorList>
            <person name="Tovi N."/>
            <person name="Frenk S."/>
            <person name="Hadar Y."/>
            <person name="Minz D."/>
        </authorList>
    </citation>
    <scope>NUCLEOTIDE SEQUENCE [LARGE SCALE GENOMIC DNA]</scope>
    <source>
        <strain evidence="1 2">NT0128</strain>
    </source>
</reference>
<evidence type="ECO:0000313" key="1">
    <source>
        <dbReference type="EMBL" id="KJH80348.1"/>
    </source>
</evidence>
<sequence>MDVTMIQHPVGQGGMFSGQLDAGNATLRWVYDCGSNQQDRLSEEIISVAAQGSIDLLFLSHLDSDHVNGVDRLLAATTVTEVVLPYLSTAEFALAVALDLTTGALSGTFLEFVTDPAKWLIGRGVSTVSFVQTVDEDQPLGEWLIPEPNGEFPRADDNRRLKMQWPATAVKMRAVKKGTVQDIAAGAAASVATNGQRVDWLLAPYAHKPSKERMQAFRKALEHCFGKGLTRLAVVRHARNESGRAQLKACYRALWCDHNKVSMSLYAGPQASPVITSIRLPFSHWRKGALPLQSAEIGWLMTGDADLASDGRLDALLDYYHHLRERVSVLVLPHHGSELSFHPWLLHGFSNLSACIVAAGRNQYGHPHYGVYKHVMDYLGMQGWHQVSECPTSGFGVHAVL</sequence>
<protein>
    <recommendedName>
        <fullName evidence="3">Metallo-beta-lactamase domain-containing protein</fullName>
    </recommendedName>
</protein>